<keyword evidence="4 13" id="KW-0337">GPI-anchor biosynthesis</keyword>
<dbReference type="GO" id="GO:0051751">
    <property type="term" value="F:alpha-1,4-mannosyltransferase activity"/>
    <property type="evidence" value="ECO:0007669"/>
    <property type="project" value="InterPro"/>
</dbReference>
<dbReference type="Proteomes" id="UP001283361">
    <property type="component" value="Unassembled WGS sequence"/>
</dbReference>
<dbReference type="EC" id="2.4.1.-" evidence="13"/>
<feature type="transmembrane region" description="Helical" evidence="13">
    <location>
        <begin position="382"/>
        <end position="405"/>
    </location>
</feature>
<dbReference type="GO" id="GO:0006506">
    <property type="term" value="P:GPI anchor biosynthetic process"/>
    <property type="evidence" value="ECO:0007669"/>
    <property type="project" value="UniProtKB-KW"/>
</dbReference>
<keyword evidence="5 13" id="KW-0328">Glycosyltransferase</keyword>
<evidence type="ECO:0000256" key="2">
    <source>
        <dbReference type="ARBA" id="ARBA00004687"/>
    </source>
</evidence>
<keyword evidence="8 13" id="KW-0256">Endoplasmic reticulum</keyword>
<evidence type="ECO:0000313" key="14">
    <source>
        <dbReference type="EMBL" id="KAK3725587.1"/>
    </source>
</evidence>
<organism evidence="14 15">
    <name type="scientific">Elysia crispata</name>
    <name type="common">lettuce slug</name>
    <dbReference type="NCBI Taxonomy" id="231223"/>
    <lineage>
        <taxon>Eukaryota</taxon>
        <taxon>Metazoa</taxon>
        <taxon>Spiralia</taxon>
        <taxon>Lophotrochozoa</taxon>
        <taxon>Mollusca</taxon>
        <taxon>Gastropoda</taxon>
        <taxon>Heterobranchia</taxon>
        <taxon>Euthyneura</taxon>
        <taxon>Panpulmonata</taxon>
        <taxon>Sacoglossa</taxon>
        <taxon>Placobranchoidea</taxon>
        <taxon>Plakobranchidae</taxon>
        <taxon>Elysia</taxon>
    </lineage>
</organism>
<dbReference type="GO" id="GO:1990529">
    <property type="term" value="C:glycosylphosphatidylinositol-mannosyltransferase I complex"/>
    <property type="evidence" value="ECO:0007669"/>
    <property type="project" value="TreeGrafter"/>
</dbReference>
<feature type="transmembrane region" description="Helical" evidence="13">
    <location>
        <begin position="282"/>
        <end position="302"/>
    </location>
</feature>
<keyword evidence="6 13" id="KW-0808">Transferase</keyword>
<feature type="transmembrane region" description="Helical" evidence="13">
    <location>
        <begin position="133"/>
        <end position="150"/>
    </location>
</feature>
<evidence type="ECO:0000256" key="3">
    <source>
        <dbReference type="ARBA" id="ARBA00011071"/>
    </source>
</evidence>
<dbReference type="Pfam" id="PF05007">
    <property type="entry name" value="Mannosyl_trans"/>
    <property type="match status" value="1"/>
</dbReference>
<feature type="transmembrane region" description="Helical" evidence="13">
    <location>
        <begin position="354"/>
        <end position="375"/>
    </location>
</feature>
<feature type="transmembrane region" description="Helical" evidence="13">
    <location>
        <begin position="223"/>
        <end position="244"/>
    </location>
</feature>
<dbReference type="PANTHER" id="PTHR12886:SF0">
    <property type="entry name" value="GPI MANNOSYLTRANSFERASE 1"/>
    <property type="match status" value="1"/>
</dbReference>
<dbReference type="GO" id="GO:0004376">
    <property type="term" value="F:GPI mannosyltransferase activity"/>
    <property type="evidence" value="ECO:0007669"/>
    <property type="project" value="InterPro"/>
</dbReference>
<evidence type="ECO:0000256" key="12">
    <source>
        <dbReference type="ARBA" id="ARBA00093608"/>
    </source>
</evidence>
<evidence type="ECO:0000256" key="9">
    <source>
        <dbReference type="ARBA" id="ARBA00022989"/>
    </source>
</evidence>
<keyword evidence="15" id="KW-1185">Reference proteome</keyword>
<reference evidence="14" key="1">
    <citation type="journal article" date="2023" name="G3 (Bethesda)">
        <title>A reference genome for the long-term kleptoplast-retaining sea slug Elysia crispata morphotype clarki.</title>
        <authorList>
            <person name="Eastman K.E."/>
            <person name="Pendleton A.L."/>
            <person name="Shaikh M.A."/>
            <person name="Suttiyut T."/>
            <person name="Ogas R."/>
            <person name="Tomko P."/>
            <person name="Gavelis G."/>
            <person name="Widhalm J.R."/>
            <person name="Wisecaver J.H."/>
        </authorList>
    </citation>
    <scope>NUCLEOTIDE SEQUENCE</scope>
    <source>
        <strain evidence="14">ECLA1</strain>
    </source>
</reference>
<keyword evidence="9 13" id="KW-1133">Transmembrane helix</keyword>
<dbReference type="AlphaFoldDB" id="A0AAE1CPE1"/>
<comment type="function">
    <text evidence="11 13">Catalytic subunit of the glycosylphosphatidylinositol-mannosyltransferase I complex which catalyzes the transfer of the first mannose, via an alpha-1,4 bond from a dolichol-phosphate-mannose (Dol-P-Man) to the glucosaminyl acyl phosphatidylinositol (GlcN-(acyl)PI) intermediate to generate alpha-D-Man-(1-&gt;4)-alpha-D-GlcN-(1-&gt;6)-(1-radyl,2-acyl-sn-glycero-3-phospho)-2-acyl-inositol and participates in the sixth step of the glycosylphosphatidylinositol-anchor biosynthesis.</text>
</comment>
<keyword evidence="10 13" id="KW-0472">Membrane</keyword>
<keyword evidence="7 13" id="KW-0812">Transmembrane</keyword>
<feature type="transmembrane region" description="Helical" evidence="13">
    <location>
        <begin position="72"/>
        <end position="95"/>
    </location>
</feature>
<evidence type="ECO:0000256" key="4">
    <source>
        <dbReference type="ARBA" id="ARBA00022502"/>
    </source>
</evidence>
<sequence length="415" mass="47729">MDNKWYTLSAFVRVGFLLYGIWQDATMRVKFTDVDYYVFTDAAQFVTEGQSPFLRSTYRYTPLLAWILTPNIWVSNVFGKLVFIAFDLLVGHLLYQILHNLGHSKSTCQYSALMWLFNPLCATVSSRGNAESVIAWLVLMALSLLLQGRIAASAVFYALSVHFKIYPVTFALPIYLYLGMPSEEMSRSSHKARDAGSQHNEKISSRSNILQVLLSLGPNKKRVVFISTAAAVLGFLTAIFYWMYGWQFLFETYLYHVVRGDIRHNFSPYFYLLYLTSSPESGVPLCLRLLVFLPQAFLLLALSFKLYRHPGLCWFLSVFVFVAFNKVCTSQYFLWYLSLVPLVIPDLNMKLSGMIQLVLLWLAGQAAWLFPAYLLEFQGQNTFLLLWLASLLFLAANTFIVHRIITRYHPVKQKR</sequence>
<dbReference type="EMBL" id="JAWDGP010007329">
    <property type="protein sequence ID" value="KAK3725587.1"/>
    <property type="molecule type" value="Genomic_DNA"/>
</dbReference>
<dbReference type="InterPro" id="IPR007704">
    <property type="entry name" value="PIG-M"/>
</dbReference>
<protein>
    <recommendedName>
        <fullName evidence="12 13">GPI alpha-1,4-mannosyltransferase I, catalytic subunit</fullName>
        <ecNumber evidence="13">2.4.1.-</ecNumber>
    </recommendedName>
    <alternativeName>
        <fullName evidence="13">GPI mannosyltransferase I</fullName>
    </alternativeName>
</protein>
<evidence type="ECO:0000256" key="1">
    <source>
        <dbReference type="ARBA" id="ARBA00004477"/>
    </source>
</evidence>
<accession>A0AAE1CPE1</accession>
<dbReference type="PANTHER" id="PTHR12886">
    <property type="entry name" value="PIG-M MANNOSYLTRANSFERASE"/>
    <property type="match status" value="1"/>
</dbReference>
<dbReference type="GO" id="GO:0005789">
    <property type="term" value="C:endoplasmic reticulum membrane"/>
    <property type="evidence" value="ECO:0007669"/>
    <property type="project" value="UniProtKB-SubCell"/>
</dbReference>
<evidence type="ECO:0000256" key="13">
    <source>
        <dbReference type="RuleBase" id="RU365064"/>
    </source>
</evidence>
<comment type="similarity">
    <text evidence="3 13">Belongs to the PIGM family.</text>
</comment>
<evidence type="ECO:0000256" key="10">
    <source>
        <dbReference type="ARBA" id="ARBA00023136"/>
    </source>
</evidence>
<comment type="caution">
    <text evidence="14">The sequence shown here is derived from an EMBL/GenBank/DDBJ whole genome shotgun (WGS) entry which is preliminary data.</text>
</comment>
<evidence type="ECO:0000256" key="7">
    <source>
        <dbReference type="ARBA" id="ARBA00022692"/>
    </source>
</evidence>
<comment type="pathway">
    <text evidence="2 13">Glycolipid biosynthesis; glycosylphosphatidylinositol-anchor biosynthesis.</text>
</comment>
<feature type="transmembrane region" description="Helical" evidence="13">
    <location>
        <begin position="5"/>
        <end position="22"/>
    </location>
</feature>
<feature type="transmembrane region" description="Helical" evidence="13">
    <location>
        <begin position="314"/>
        <end position="334"/>
    </location>
</feature>
<evidence type="ECO:0000256" key="6">
    <source>
        <dbReference type="ARBA" id="ARBA00022679"/>
    </source>
</evidence>
<evidence type="ECO:0000313" key="15">
    <source>
        <dbReference type="Proteomes" id="UP001283361"/>
    </source>
</evidence>
<comment type="subcellular location">
    <subcellularLocation>
        <location evidence="1 13">Endoplasmic reticulum membrane</location>
        <topology evidence="1 13">Multi-pass membrane protein</topology>
    </subcellularLocation>
</comment>
<proteinExistence type="inferred from homology"/>
<gene>
    <name evidence="14" type="ORF">RRG08_043005</name>
</gene>
<evidence type="ECO:0000256" key="5">
    <source>
        <dbReference type="ARBA" id="ARBA00022676"/>
    </source>
</evidence>
<evidence type="ECO:0000256" key="8">
    <source>
        <dbReference type="ARBA" id="ARBA00022824"/>
    </source>
</evidence>
<evidence type="ECO:0000256" key="11">
    <source>
        <dbReference type="ARBA" id="ARBA00093408"/>
    </source>
</evidence>
<name>A0AAE1CPE1_9GAST</name>